<accession>C9LVR8</accession>
<evidence type="ECO:0000313" key="2">
    <source>
        <dbReference type="Proteomes" id="UP000003505"/>
    </source>
</evidence>
<name>C9LVR8_SELS3</name>
<dbReference type="Proteomes" id="UP000003505">
    <property type="component" value="Unassembled WGS sequence"/>
</dbReference>
<comment type="caution">
    <text evidence="1">The sequence shown here is derived from an EMBL/GenBank/DDBJ whole genome shotgun (WGS) entry which is preliminary data.</text>
</comment>
<gene>
    <name evidence="1" type="ORF">SELSPUOL_01562</name>
</gene>
<proteinExistence type="predicted"/>
<feature type="non-terminal residue" evidence="1">
    <location>
        <position position="352"/>
    </location>
</feature>
<reference evidence="1 2" key="1">
    <citation type="submission" date="2009-09" db="EMBL/GenBank/DDBJ databases">
        <authorList>
            <person name="Weinstock G."/>
            <person name="Sodergren E."/>
            <person name="Clifton S."/>
            <person name="Fulton L."/>
            <person name="Fulton B."/>
            <person name="Courtney L."/>
            <person name="Fronick C."/>
            <person name="Harrison M."/>
            <person name="Strong C."/>
            <person name="Farmer C."/>
            <person name="Delahaunty K."/>
            <person name="Markovic C."/>
            <person name="Hall O."/>
            <person name="Minx P."/>
            <person name="Tomlinson C."/>
            <person name="Mitreva M."/>
            <person name="Nelson J."/>
            <person name="Hou S."/>
            <person name="Wollam A."/>
            <person name="Pepin K.H."/>
            <person name="Johnson M."/>
            <person name="Bhonagiri V."/>
            <person name="Nash W.E."/>
            <person name="Warren W."/>
            <person name="Chinwalla A."/>
            <person name="Mardis E.R."/>
            <person name="Wilson R.K."/>
        </authorList>
    </citation>
    <scope>NUCLEOTIDE SEQUENCE [LARGE SCALE GENOMIC DNA]</scope>
    <source>
        <strain evidence="2">ATCC 35185 / DSM 20758 / VPI D19B-28</strain>
    </source>
</reference>
<evidence type="ECO:0000313" key="1">
    <source>
        <dbReference type="EMBL" id="EEX77040.1"/>
    </source>
</evidence>
<dbReference type="EMBL" id="ACKP02000030">
    <property type="protein sequence ID" value="EEX77040.1"/>
    <property type="molecule type" value="Genomic_DNA"/>
</dbReference>
<dbReference type="AlphaFoldDB" id="C9LVR8"/>
<organism evidence="1 2">
    <name type="scientific">Selenomonas sputigena (strain ATCC 35185 / DSM 20758 / CCUG 44933 / VPI D19B-28)</name>
    <dbReference type="NCBI Taxonomy" id="546271"/>
    <lineage>
        <taxon>Bacteria</taxon>
        <taxon>Bacillati</taxon>
        <taxon>Bacillota</taxon>
        <taxon>Negativicutes</taxon>
        <taxon>Selenomonadales</taxon>
        <taxon>Selenomonadaceae</taxon>
        <taxon>Selenomonas</taxon>
    </lineage>
</organism>
<protein>
    <submittedName>
        <fullName evidence="1">CRISPR-associated protein (Cas_TM1812)</fullName>
    </submittedName>
</protein>
<sequence>MDSMTKNVHVMVAFVSQLTQKPSNVEYRSVDGKEIFSCMQTNEAAVCQLQSLLQEEGGLAKIILIETDQARERVQRDTADWLALMEKYRSESMSAVELLKAQSVCKYSELSQVFEDIEYSKMGIEDSMRSIAGIAERVRAFAERVREEEPEAEVVLHADMTGGFRYAALMLLVVMQLSKYMGIRMGHVVYSDFVRGGESRVHLTDDIRRMFDLVTGADEFQKYGSVQALEEYFSRSSRHSEDFSALFAAMRRFSDAIRICRTSVIEDEMTDLAEKIRAFRQAKPVSIEEEMFSHILGVIEGEYGSVIKNASGEKSDRRLDIIAWCVQKKFLQQAMTLCTEWIPAILVEKKIC</sequence>